<keyword evidence="3" id="KW-1185">Reference proteome</keyword>
<evidence type="ECO:0000256" key="1">
    <source>
        <dbReference type="SAM" id="MobiDB-lite"/>
    </source>
</evidence>
<feature type="compositionally biased region" description="Basic and acidic residues" evidence="1">
    <location>
        <begin position="766"/>
        <end position="777"/>
    </location>
</feature>
<dbReference type="Proteomes" id="UP000256970">
    <property type="component" value="Unassembled WGS sequence"/>
</dbReference>
<evidence type="ECO:0000313" key="3">
    <source>
        <dbReference type="Proteomes" id="UP000256970"/>
    </source>
</evidence>
<gene>
    <name evidence="2" type="ORF">BQ4739_LOCUS1031</name>
</gene>
<name>A0A383V6Y0_TETOB</name>
<sequence length="1364" mass="141620">MLLREKQIALLLTVVIGSITLSAALLPDVIRWDPVRQVWVDMKTRGVVTVTSNSVTNPAPGTTVAAAPTYTQQGETRPQRWSDKSIFPLVLPDAEWFKTCGKINDDPLTHISSKCDIFKDVVNCQQLAEMGYLPSGVQSFVPGGNLNGGFQVPNGCSSGNLGVEYDGIKMVFNSPQIPILAVIAKDLPLSRVYYFGSGVTQGRLMNIIMLKAEFCYAPPNISPLYVSKTATYSTGMQPGTAAWSFFKTVALAPPFTNNVAAMFTGDSADATWTLNVQKTGTDTVYQGAVNGQITITNPQNVPVTVYNINDYVQGGPQSTVSCGSPVPFQIQPCSSTVCNYVGYWPAAPTPGSYTNLADVQYSVGNTAIMGNQAGTAIFQVQALSAAVGMINTAAGAIPSGQAVVQDGMAPQAYGFSGTSQQSYSTQLTCPETAILTNQAVLTASTGQQITQTATVQKLCYELAVRIAQTSAPYVGRWEWTVSKIASVQNVTLKPAETAWDRYVKQQLDLAQAAGQDTASAMNSITGGQNFTALSAEAMTGSTNEEVTYTVTFTRNPPQAMTGSTPAFQSIGEVYITNSSPLNAQLKEVQVSMTNPFGGLPYTTTASCPMLTVAAGQTLTCRYIATPAFNPVGASVAASAIYVNNRNGVPTGATTSFTSASIIVGAAAGTANAGRKLQAATSGEPRGNNTLANVLSNLLKPPPAGTSTTTSLTINNLPPLPIPNLPELPNISSIIGSMAGNDTKPSNRSSGGGFNLSKFMSDVAKNLADDSKKSRDSDEQIDISITPKGSDSSEDDAPADTPAPAAATTTVAAAAAGNPSAPPRMPLAPVVAAAPAAADLKGLQQECVEVSDVFVTGDDYVTGLLVAGTFPSGKICGTTTFTYTVRYGPFKDCFTKEATNKASWVAADTQQAGNASSTINLSVMGCGAAVAAKAKSYAVWAKKSYSWDVQKKISPASAIVGPDQIAKATYTIDYTRTEILVNPKLSTTLQFDNLAGTSAVTLSSFSFTVTSICDGQQRQKTGTFKCAANTIPAGGAPLTCQLQTDLPCVGPGVIVAQALAKDKTVTSIPFNFPAPKSIDTLAESECAIVVDEFNSGSGLVSGNVTSGVRPYGKLCGSKQFVYTAAFGPFGSCGKQKATNVASLTTGAPTTSARADATLNIEVSGCEVYTPIADTDPVVSEGVAAEVTANASNMRIGAPSKLSKQQQQPQKPAGNKASLAAGKGGSTTNCVSSVAFWKNCMLSGNLAGRCAVVLKLPTGPHTAFFPAPQSRVVRTYKAVMGKGTSSGMKSTDQWFKAAQAVAATQLNELAGVTLPSDVRNALSLAGAAVSVSTTVPPVLATELQGVSNAVALLEKFSTGQAGVKQC</sequence>
<feature type="compositionally biased region" description="Low complexity" evidence="1">
    <location>
        <begin position="798"/>
        <end position="818"/>
    </location>
</feature>
<reference evidence="2 3" key="1">
    <citation type="submission" date="2016-10" db="EMBL/GenBank/DDBJ databases">
        <authorList>
            <person name="Cai Z."/>
        </authorList>
    </citation>
    <scope>NUCLEOTIDE SEQUENCE [LARGE SCALE GENOMIC DNA]</scope>
</reference>
<feature type="region of interest" description="Disordered" evidence="1">
    <location>
        <begin position="766"/>
        <end position="819"/>
    </location>
</feature>
<proteinExistence type="predicted"/>
<protein>
    <submittedName>
        <fullName evidence="2">Uncharacterized protein</fullName>
    </submittedName>
</protein>
<dbReference type="EMBL" id="FNXT01000070">
    <property type="protein sequence ID" value="SZX60489.1"/>
    <property type="molecule type" value="Genomic_DNA"/>
</dbReference>
<organism evidence="2 3">
    <name type="scientific">Tetradesmus obliquus</name>
    <name type="common">Green alga</name>
    <name type="synonym">Acutodesmus obliquus</name>
    <dbReference type="NCBI Taxonomy" id="3088"/>
    <lineage>
        <taxon>Eukaryota</taxon>
        <taxon>Viridiplantae</taxon>
        <taxon>Chlorophyta</taxon>
        <taxon>core chlorophytes</taxon>
        <taxon>Chlorophyceae</taxon>
        <taxon>CS clade</taxon>
        <taxon>Sphaeropleales</taxon>
        <taxon>Scenedesmaceae</taxon>
        <taxon>Tetradesmus</taxon>
    </lineage>
</organism>
<dbReference type="STRING" id="3088.A0A383V6Y0"/>
<evidence type="ECO:0000313" key="2">
    <source>
        <dbReference type="EMBL" id="SZX60489.1"/>
    </source>
</evidence>
<accession>A0A383V6Y0</accession>
<feature type="region of interest" description="Disordered" evidence="1">
    <location>
        <begin position="1196"/>
        <end position="1223"/>
    </location>
</feature>